<feature type="DNA-binding region" description="Homeobox" evidence="10">
    <location>
        <begin position="1220"/>
        <end position="1279"/>
    </location>
</feature>
<dbReference type="PANTHER" id="PTHR14043">
    <property type="entry name" value="CCAAT DISPLACEMENT PROTEIN-RELATED"/>
    <property type="match status" value="1"/>
</dbReference>
<evidence type="ECO:0000256" key="13">
    <source>
        <dbReference type="SAM" id="Coils"/>
    </source>
</evidence>
<feature type="region of interest" description="Disordered" evidence="14">
    <location>
        <begin position="667"/>
        <end position="695"/>
    </location>
</feature>
<feature type="compositionally biased region" description="Polar residues" evidence="14">
    <location>
        <begin position="676"/>
        <end position="695"/>
    </location>
</feature>
<feature type="compositionally biased region" description="Polar residues" evidence="14">
    <location>
        <begin position="1445"/>
        <end position="1457"/>
    </location>
</feature>
<dbReference type="Gene3D" id="1.10.10.60">
    <property type="entry name" value="Homeodomain-like"/>
    <property type="match status" value="1"/>
</dbReference>
<feature type="region of interest" description="Disordered" evidence="14">
    <location>
        <begin position="1081"/>
        <end position="1115"/>
    </location>
</feature>
<dbReference type="Pfam" id="PF25398">
    <property type="entry name" value="CUX1_N"/>
    <property type="match status" value="1"/>
</dbReference>
<comment type="caution">
    <text evidence="17">The sequence shown here is derived from an EMBL/GenBank/DDBJ whole genome shotgun (WGS) entry which is preliminary data.</text>
</comment>
<dbReference type="SMART" id="SM00389">
    <property type="entry name" value="HOX"/>
    <property type="match status" value="1"/>
</dbReference>
<feature type="compositionally biased region" description="Low complexity" evidence="14">
    <location>
        <begin position="1458"/>
        <end position="1471"/>
    </location>
</feature>
<comment type="similarity">
    <text evidence="2 12">Belongs to the CUT homeobox family.</text>
</comment>
<dbReference type="PROSITE" id="PS00027">
    <property type="entry name" value="HOMEOBOX_1"/>
    <property type="match status" value="1"/>
</dbReference>
<gene>
    <name evidence="17" type="ORF">APTSU1_000536100</name>
</gene>
<evidence type="ECO:0000256" key="10">
    <source>
        <dbReference type="PROSITE-ProRule" id="PRU00108"/>
    </source>
</evidence>
<keyword evidence="7 10" id="KW-0371">Homeobox</keyword>
<feature type="region of interest" description="Disordered" evidence="14">
    <location>
        <begin position="1284"/>
        <end position="1505"/>
    </location>
</feature>
<dbReference type="PROSITE" id="PS51042">
    <property type="entry name" value="CUT"/>
    <property type="match status" value="3"/>
</dbReference>
<feature type="region of interest" description="Disordered" evidence="14">
    <location>
        <begin position="422"/>
        <end position="487"/>
    </location>
</feature>
<feature type="compositionally biased region" description="Pro residues" evidence="14">
    <location>
        <begin position="439"/>
        <end position="462"/>
    </location>
</feature>
<proteinExistence type="inferred from homology"/>
<dbReference type="SMART" id="SM01109">
    <property type="entry name" value="CUT"/>
    <property type="match status" value="3"/>
</dbReference>
<feature type="compositionally biased region" description="Basic and acidic residues" evidence="14">
    <location>
        <begin position="144"/>
        <end position="153"/>
    </location>
</feature>
<evidence type="ECO:0000259" key="15">
    <source>
        <dbReference type="PROSITE" id="PS50071"/>
    </source>
</evidence>
<reference evidence="17 18" key="1">
    <citation type="submission" date="2024-08" db="EMBL/GenBank/DDBJ databases">
        <title>The draft genome of Apodemus speciosus.</title>
        <authorList>
            <person name="Nabeshima K."/>
            <person name="Suzuki S."/>
            <person name="Onuma M."/>
        </authorList>
    </citation>
    <scope>NUCLEOTIDE SEQUENCE [LARGE SCALE GENOMIC DNA]</scope>
    <source>
        <strain evidence="17">IB14-021</strain>
    </source>
</reference>
<sequence>MGLLVFSYYSEYGRVRQSVGRAIMRWKELNSVTSELSAPQEESGRFPKHLIELRREFKKDVPEGIRAMVAPVLKSFQAEVVALSKRSQEAEAAFLSVYKQLIEAPDPVPSFEVARTLDDRLQHPGFDPSGHRLQDVHIAWKRCPEPPSAREQDEGTCPTGHTPANGNHLPGPEDTLVTDTLLQKNEAERQKGLQEVHVTLATRLGQAEEKIKVLHSALKATQTELLELRRKYDEEAASKADEVGLIMTNLEKANQRAEAAQREVESLREQLASVNGAIRLACCSPQGPSGEKVSFALCSGPRLEAALASKDREILRLLKDAQQLRHSLQELEEVSANQIADLERQLAAKSEAIEKLQEKLEAQADYEEIKTELSILRAMKLASSACSLPQALAKPDDPLLMAKDAFFPTQKFLLEKPALLASPEEDPSEDESVKGSLGPEPPYAPQLPPPPGPEDPLSPSPAQPLLGPGLGPDGPRTFSLSPFPSLAPGERLAGDPLLPKHLMGPAAFKGEPGNLLVFPPPAFYGGAKPPAAPAAPVPGPEPPGAPEPVDGAGPEEEQLDTAEIAFQVKEQLLKHNIGQRVFGHYVLGLSQGSVSEILARPKPWRKLTVKGKEPFIKMKQFLSDEQNVLALRTIQVKQRGQHHPENPHTETGSDDAIKSILEQAKKEIESQKGGESKNSPASVSIPNGTASSSTSEDAIKNILEQARHEMQAQQQALLEMESGPRGRSVPPSPPERPSPATASQNGALACVKQEDGGGGGGGSSAQASLAVLSPAAFVQRIIRKVKSEIGDAGYFDHHWASDRGLYSGQPNGRAWPRGDEATIAPEDEAAAGEDEAPRVGELKSEAGVPEVGSGRLSYYPAYVPRTLKPTVPPLTPEQYELYMYREVDTLELTRQVKEKLAKNGICQRIFGEKVLGLSQGSVSDMLSRPKPWSKLTQKGREPFIRMQLWLSDQLGQSQAPPQQPSASQGDVMASPAEPASSPSPPPSPTEPEKTSQEPLGLSLESSKENQQPEGRAGSSLGGKPFASSQATGGIQEMVAMSPELDTYSITKRVKEVLTDNNLEAAAGARCIWNLYNHRPGEESLGQGDGKLEASLSDKRDSSQNLATHKSKAKAEQRGQRLFGESILGLTQGSVSDLLSRPKPWHKLSLKGREPFVRMQLWLSDPHNVEKLRDMKKLEKKAYLKRRYGLISTGSDSESPAAHSECPSPCLQPQELSLMQAKKPRVVLAPAEKEALRKAYQLEPYPSQQTIELLSFQLNLKTNTVINWFHNYRSRMRREMLVEGTQEDPDFDPSGGPSVLPPGHTHIEPTPQSPDSETEDQKPPMKSLELQEAESPLHGAAPDRALVKIKQEEGLEVGGDSQPQNVGDPDGGQDGPKEEHTHSLGTSELSELAPGPFLPGTPNPDCPSLHTPQEKEMGGQLHSEPLSFKSTSESSCCSLEGPPNSPSAVSSPDLTTCVSPAPSSSAPISPSLPGAPPAKELSPSPTTDTAAALHPSTKVNPNLQRRHEKMANLNSIIYRLERAANREEALEWEF</sequence>
<feature type="compositionally biased region" description="Low complexity" evidence="14">
    <location>
        <begin position="956"/>
        <end position="980"/>
    </location>
</feature>
<evidence type="ECO:0000256" key="3">
    <source>
        <dbReference type="ARBA" id="ARBA00022737"/>
    </source>
</evidence>
<evidence type="ECO:0000256" key="7">
    <source>
        <dbReference type="ARBA" id="ARBA00023155"/>
    </source>
</evidence>
<protein>
    <recommendedName>
        <fullName evidence="12">Homeobox protein cut-like</fullName>
    </recommendedName>
</protein>
<keyword evidence="6 10" id="KW-0238">DNA-binding</keyword>
<feature type="compositionally biased region" description="Basic and acidic residues" evidence="14">
    <location>
        <begin position="1089"/>
        <end position="1101"/>
    </location>
</feature>
<feature type="region of interest" description="Disordered" evidence="14">
    <location>
        <begin position="954"/>
        <end position="1029"/>
    </location>
</feature>
<feature type="domain" description="Homeobox" evidence="15">
    <location>
        <begin position="1218"/>
        <end position="1278"/>
    </location>
</feature>
<evidence type="ECO:0000256" key="12">
    <source>
        <dbReference type="RuleBase" id="RU361129"/>
    </source>
</evidence>
<feature type="compositionally biased region" description="Low complexity" evidence="14">
    <location>
        <begin position="1425"/>
        <end position="1439"/>
    </location>
</feature>
<evidence type="ECO:0000256" key="9">
    <source>
        <dbReference type="ARBA" id="ARBA00023242"/>
    </source>
</evidence>
<comment type="subcellular location">
    <subcellularLocation>
        <location evidence="1 10 11">Nucleus</location>
    </subcellularLocation>
</comment>
<evidence type="ECO:0000256" key="1">
    <source>
        <dbReference type="ARBA" id="ARBA00004123"/>
    </source>
</evidence>
<feature type="compositionally biased region" description="Pro residues" evidence="14">
    <location>
        <begin position="1395"/>
        <end position="1404"/>
    </location>
</feature>
<feature type="compositionally biased region" description="Pro residues" evidence="14">
    <location>
        <begin position="530"/>
        <end position="546"/>
    </location>
</feature>
<dbReference type="PANTHER" id="PTHR14043:SF5">
    <property type="entry name" value="HOMEOBOX PROTEIN CUT-LIKE 2"/>
    <property type="match status" value="1"/>
</dbReference>
<evidence type="ECO:0000256" key="4">
    <source>
        <dbReference type="ARBA" id="ARBA00023015"/>
    </source>
</evidence>
<evidence type="ECO:0000256" key="6">
    <source>
        <dbReference type="ARBA" id="ARBA00023125"/>
    </source>
</evidence>
<keyword evidence="8 12" id="KW-0804">Transcription</keyword>
<keyword evidence="9 10" id="KW-0539">Nucleus</keyword>
<feature type="coiled-coil region" evidence="13">
    <location>
        <begin position="314"/>
        <end position="363"/>
    </location>
</feature>
<feature type="domain" description="CUT" evidence="16">
    <location>
        <begin position="1090"/>
        <end position="1177"/>
    </location>
</feature>
<evidence type="ECO:0000256" key="2">
    <source>
        <dbReference type="ARBA" id="ARBA00008190"/>
    </source>
</evidence>
<feature type="region of interest" description="Disordered" evidence="14">
    <location>
        <begin position="529"/>
        <end position="555"/>
    </location>
</feature>
<feature type="region of interest" description="Disordered" evidence="14">
    <location>
        <begin position="636"/>
        <end position="655"/>
    </location>
</feature>
<dbReference type="InterPro" id="IPR017970">
    <property type="entry name" value="Homeobox_CS"/>
</dbReference>
<organism evidence="17 18">
    <name type="scientific">Apodemus speciosus</name>
    <name type="common">Large Japanese field mouse</name>
    <dbReference type="NCBI Taxonomy" id="105296"/>
    <lineage>
        <taxon>Eukaryota</taxon>
        <taxon>Metazoa</taxon>
        <taxon>Chordata</taxon>
        <taxon>Craniata</taxon>
        <taxon>Vertebrata</taxon>
        <taxon>Euteleostomi</taxon>
        <taxon>Mammalia</taxon>
        <taxon>Eutheria</taxon>
        <taxon>Euarchontoglires</taxon>
        <taxon>Glires</taxon>
        <taxon>Rodentia</taxon>
        <taxon>Myomorpha</taxon>
        <taxon>Muroidea</taxon>
        <taxon>Muridae</taxon>
        <taxon>Murinae</taxon>
        <taxon>Apodemus</taxon>
    </lineage>
</organism>
<evidence type="ECO:0000259" key="16">
    <source>
        <dbReference type="PROSITE" id="PS51042"/>
    </source>
</evidence>
<keyword evidence="3" id="KW-0677">Repeat</keyword>
<dbReference type="InterPro" id="IPR057476">
    <property type="entry name" value="Cux_N"/>
</dbReference>
<dbReference type="InterPro" id="IPR010982">
    <property type="entry name" value="Lambda_DNA-bd_dom_sf"/>
</dbReference>
<dbReference type="CDD" id="cd00086">
    <property type="entry name" value="homeodomain"/>
    <property type="match status" value="1"/>
</dbReference>
<feature type="region of interest" description="Disordered" evidence="14">
    <location>
        <begin position="144"/>
        <end position="172"/>
    </location>
</feature>
<name>A0ABQ0ETK1_APOSI</name>
<dbReference type="PROSITE" id="PS50071">
    <property type="entry name" value="HOMEOBOX_2"/>
    <property type="match status" value="1"/>
</dbReference>
<feature type="domain" description="CUT" evidence="16">
    <location>
        <begin position="878"/>
        <end position="965"/>
    </location>
</feature>
<evidence type="ECO:0000256" key="14">
    <source>
        <dbReference type="SAM" id="MobiDB-lite"/>
    </source>
</evidence>
<evidence type="ECO:0000313" key="18">
    <source>
        <dbReference type="Proteomes" id="UP001623349"/>
    </source>
</evidence>
<dbReference type="InterPro" id="IPR001356">
    <property type="entry name" value="HD"/>
</dbReference>
<evidence type="ECO:0000256" key="8">
    <source>
        <dbReference type="ARBA" id="ARBA00023163"/>
    </source>
</evidence>
<dbReference type="Pfam" id="PF00046">
    <property type="entry name" value="Homeodomain"/>
    <property type="match status" value="1"/>
</dbReference>
<dbReference type="InterPro" id="IPR009057">
    <property type="entry name" value="Homeodomain-like_sf"/>
</dbReference>
<accession>A0ABQ0ETK1</accession>
<dbReference type="SUPFAM" id="SSF46689">
    <property type="entry name" value="Homeodomain-like"/>
    <property type="match status" value="1"/>
</dbReference>
<dbReference type="SUPFAM" id="SSF47413">
    <property type="entry name" value="lambda repressor-like DNA-binding domains"/>
    <property type="match status" value="4"/>
</dbReference>
<keyword evidence="5 13" id="KW-0175">Coiled coil</keyword>
<evidence type="ECO:0000256" key="5">
    <source>
        <dbReference type="ARBA" id="ARBA00023054"/>
    </source>
</evidence>
<feature type="region of interest" description="Disordered" evidence="14">
    <location>
        <begin position="721"/>
        <end position="745"/>
    </location>
</feature>
<dbReference type="Pfam" id="PF02376">
    <property type="entry name" value="CUT"/>
    <property type="match status" value="3"/>
</dbReference>
<keyword evidence="18" id="KW-1185">Reference proteome</keyword>
<feature type="coiled-coil region" evidence="13">
    <location>
        <begin position="204"/>
        <end position="277"/>
    </location>
</feature>
<evidence type="ECO:0000313" key="17">
    <source>
        <dbReference type="EMBL" id="GAB1290131.1"/>
    </source>
</evidence>
<evidence type="ECO:0000256" key="11">
    <source>
        <dbReference type="RuleBase" id="RU000682"/>
    </source>
</evidence>
<dbReference type="Proteomes" id="UP001623349">
    <property type="component" value="Unassembled WGS sequence"/>
</dbReference>
<dbReference type="EMBL" id="BAAFST010000005">
    <property type="protein sequence ID" value="GAB1290131.1"/>
    <property type="molecule type" value="Genomic_DNA"/>
</dbReference>
<dbReference type="InterPro" id="IPR003350">
    <property type="entry name" value="CUT_dom"/>
</dbReference>
<dbReference type="Gene3D" id="1.10.260.40">
    <property type="entry name" value="lambda repressor-like DNA-binding domains"/>
    <property type="match status" value="3"/>
</dbReference>
<keyword evidence="4 12" id="KW-0805">Transcription regulation</keyword>
<feature type="domain" description="CUT" evidence="16">
    <location>
        <begin position="550"/>
        <end position="637"/>
    </location>
</feature>